<dbReference type="STRING" id="204773.HEAR0622"/>
<feature type="transmembrane region" description="Helical" evidence="5">
    <location>
        <begin position="117"/>
        <end position="141"/>
    </location>
</feature>
<evidence type="ECO:0000313" key="7">
    <source>
        <dbReference type="EMBL" id="CAL60821.1"/>
    </source>
</evidence>
<evidence type="ECO:0000256" key="3">
    <source>
        <dbReference type="ARBA" id="ARBA00022989"/>
    </source>
</evidence>
<dbReference type="InterPro" id="IPR007829">
    <property type="entry name" value="TM2"/>
</dbReference>
<feature type="transmembrane region" description="Helical" evidence="5">
    <location>
        <begin position="161"/>
        <end position="184"/>
    </location>
</feature>
<evidence type="ECO:0000256" key="5">
    <source>
        <dbReference type="SAM" id="Phobius"/>
    </source>
</evidence>
<name>A4G2T4_HERAR</name>
<organism evidence="7 8">
    <name type="scientific">Herminiimonas arsenicoxydans</name>
    <dbReference type="NCBI Taxonomy" id="204773"/>
    <lineage>
        <taxon>Bacteria</taxon>
        <taxon>Pseudomonadati</taxon>
        <taxon>Pseudomonadota</taxon>
        <taxon>Betaproteobacteria</taxon>
        <taxon>Burkholderiales</taxon>
        <taxon>Oxalobacteraceae</taxon>
        <taxon>Herminiimonas</taxon>
    </lineage>
</organism>
<dbReference type="KEGG" id="har:HEAR0622"/>
<accession>A4G2T4</accession>
<dbReference type="Proteomes" id="UP000006697">
    <property type="component" value="Chromosome"/>
</dbReference>
<dbReference type="GO" id="GO:0016020">
    <property type="term" value="C:membrane"/>
    <property type="evidence" value="ECO:0007669"/>
    <property type="project" value="UniProtKB-SubCell"/>
</dbReference>
<gene>
    <name evidence="7" type="ordered locus">HEAR0622</name>
</gene>
<keyword evidence="2 5" id="KW-0812">Transmembrane</keyword>
<dbReference type="Pfam" id="PF05154">
    <property type="entry name" value="TM2"/>
    <property type="match status" value="1"/>
</dbReference>
<evidence type="ECO:0000256" key="2">
    <source>
        <dbReference type="ARBA" id="ARBA00022692"/>
    </source>
</evidence>
<keyword evidence="3 5" id="KW-1133">Transmembrane helix</keyword>
<dbReference type="HOGENOM" id="CLU_119469_0_0_4"/>
<evidence type="ECO:0000256" key="1">
    <source>
        <dbReference type="ARBA" id="ARBA00004141"/>
    </source>
</evidence>
<proteinExistence type="predicted"/>
<feature type="transmembrane region" description="Helical" evidence="5">
    <location>
        <begin position="68"/>
        <end position="86"/>
    </location>
</feature>
<reference evidence="7 8" key="1">
    <citation type="journal article" date="2007" name="PLoS Genet.">
        <title>A tale of two oxidation states: bacterial colonization of arsenic-rich environments.</title>
        <authorList>
            <person name="Muller D."/>
            <person name="Medigue C."/>
            <person name="Koechler S."/>
            <person name="Barbe V."/>
            <person name="Barakat M."/>
            <person name="Talla E."/>
            <person name="Bonnefoy V."/>
            <person name="Krin E."/>
            <person name="Arsene-Ploetze F."/>
            <person name="Carapito C."/>
            <person name="Chandler M."/>
            <person name="Cournoyer B."/>
            <person name="Cruveiller S."/>
            <person name="Dossat C."/>
            <person name="Duval S."/>
            <person name="Heymann M."/>
            <person name="Leize E."/>
            <person name="Lieutaud A."/>
            <person name="Lievremont D."/>
            <person name="Makita Y."/>
            <person name="Mangenot S."/>
            <person name="Nitschke W."/>
            <person name="Ortet P."/>
            <person name="Perdrial N."/>
            <person name="Schoepp B."/>
            <person name="Siguier N."/>
            <person name="Simeonova D.D."/>
            <person name="Rouy Z."/>
            <person name="Segurens B."/>
            <person name="Turlin E."/>
            <person name="Vallenet D."/>
            <person name="Van Dorsselaer A."/>
            <person name="Weiss S."/>
            <person name="Weissenbach J."/>
            <person name="Lett M.C."/>
            <person name="Danchin A."/>
            <person name="Bertin P.N."/>
        </authorList>
    </citation>
    <scope>NUCLEOTIDE SEQUENCE [LARGE SCALE GENOMIC DNA]</scope>
    <source>
        <strain evidence="8">ULPAs1</strain>
    </source>
</reference>
<dbReference type="AlphaFoldDB" id="A4G2T4"/>
<dbReference type="EMBL" id="CU207211">
    <property type="protein sequence ID" value="CAL60821.1"/>
    <property type="molecule type" value="Genomic_DNA"/>
</dbReference>
<keyword evidence="4 5" id="KW-0472">Membrane</keyword>
<comment type="subcellular location">
    <subcellularLocation>
        <location evidence="1">Membrane</location>
        <topology evidence="1">Multi-pass membrane protein</topology>
    </subcellularLocation>
</comment>
<feature type="transmembrane region" description="Helical" evidence="5">
    <location>
        <begin position="92"/>
        <end position="110"/>
    </location>
</feature>
<feature type="domain" description="TM2" evidence="6">
    <location>
        <begin position="63"/>
        <end position="104"/>
    </location>
</feature>
<evidence type="ECO:0000313" key="8">
    <source>
        <dbReference type="Proteomes" id="UP000006697"/>
    </source>
</evidence>
<evidence type="ECO:0000259" key="6">
    <source>
        <dbReference type="Pfam" id="PF05154"/>
    </source>
</evidence>
<evidence type="ECO:0000256" key="4">
    <source>
        <dbReference type="ARBA" id="ARBA00023136"/>
    </source>
</evidence>
<protein>
    <recommendedName>
        <fullName evidence="6">TM2 domain-containing protein</fullName>
    </recommendedName>
</protein>
<sequence length="197" mass="21524">MANRALCQRQKVRTGATRMTSPLTMRSGMPDIHRELSIFSTKYAAAKPLLPDQSLNQYMTTSHKNKTFSTLLATLFGSLGAHRFYLYGKKDVWAWVAVLIFAALFVVVMAQLPQTLLITFLVLFLISFFAGLIAALVIGLTPDEKWDKQHNAASGYASDSGWAVILLVILTFALGSTALIAAIARAFDLYLTGGAFG</sequence>
<keyword evidence="8" id="KW-1185">Reference proteome</keyword>
<dbReference type="eggNOG" id="COG2314">
    <property type="taxonomic scope" value="Bacteria"/>
</dbReference>